<gene>
    <name evidence="2" type="ORF">SAMN02745906_2611</name>
</gene>
<evidence type="ECO:0000256" key="1">
    <source>
        <dbReference type="SAM" id="SignalP"/>
    </source>
</evidence>
<dbReference type="RefSeq" id="WP_278280612.1">
    <property type="nucleotide sequence ID" value="NZ_LT630003.1"/>
</dbReference>
<protein>
    <submittedName>
        <fullName evidence="2">Uncharacterized protein</fullName>
    </submittedName>
</protein>
<accession>A0ABY1CAU5</accession>
<evidence type="ECO:0000313" key="2">
    <source>
        <dbReference type="EMBL" id="SET87439.1"/>
    </source>
</evidence>
<feature type="signal peptide" evidence="1">
    <location>
        <begin position="1"/>
        <end position="25"/>
    </location>
</feature>
<proteinExistence type="predicted"/>
<dbReference type="EMBL" id="LT630003">
    <property type="protein sequence ID" value="SET87439.1"/>
    <property type="molecule type" value="Genomic_DNA"/>
</dbReference>
<evidence type="ECO:0000313" key="3">
    <source>
        <dbReference type="Proteomes" id="UP000198970"/>
    </source>
</evidence>
<keyword evidence="1" id="KW-0732">Signal</keyword>
<feature type="chain" id="PRO_5045148897" evidence="1">
    <location>
        <begin position="26"/>
        <end position="41"/>
    </location>
</feature>
<reference evidence="2 3" key="1">
    <citation type="submission" date="2016-10" db="EMBL/GenBank/DDBJ databases">
        <authorList>
            <person name="Varghese N."/>
            <person name="Submissions S."/>
        </authorList>
    </citation>
    <scope>NUCLEOTIDE SEQUENCE [LARGE SCALE GENOMIC DNA]</scope>
    <source>
        <strain evidence="2 3">ATCC 19403</strain>
    </source>
</reference>
<organism evidence="2 3">
    <name type="scientific">Lacrimispora sphenoides JCM 1415</name>
    <dbReference type="NCBI Taxonomy" id="1297793"/>
    <lineage>
        <taxon>Bacteria</taxon>
        <taxon>Bacillati</taxon>
        <taxon>Bacillota</taxon>
        <taxon>Clostridia</taxon>
        <taxon>Lachnospirales</taxon>
        <taxon>Lachnospiraceae</taxon>
        <taxon>Lacrimispora</taxon>
    </lineage>
</organism>
<keyword evidence="3" id="KW-1185">Reference proteome</keyword>
<dbReference type="Proteomes" id="UP000198970">
    <property type="component" value="Chromosome I"/>
</dbReference>
<name>A0ABY1CAU5_9FIRM</name>
<sequence length="41" mass="4673">MKIKKIVSFLLSIVMILSSATYAFAQEQNEKNLIFILKKAV</sequence>